<dbReference type="AlphaFoldDB" id="A0A0G4EMZ1"/>
<dbReference type="VEuPathDB" id="CryptoDB:Vbra_22923"/>
<sequence>MEEEVDDGRQQARRGRGSISPLNVNPLADDEDEPPIEEEEAPEVAPPDANKLPKCPPGVPHHTHSVTAIARRKQELDYDFKTRSRLARTHPSDEEQVPTGI</sequence>
<name>A0A0G4EMZ1_VITBC</name>
<proteinExistence type="predicted"/>
<protein>
    <submittedName>
        <fullName evidence="2">Uncharacterized protein</fullName>
    </submittedName>
</protein>
<dbReference type="Proteomes" id="UP000041254">
    <property type="component" value="Unassembled WGS sequence"/>
</dbReference>
<accession>A0A0G4EMZ1</accession>
<feature type="region of interest" description="Disordered" evidence="1">
    <location>
        <begin position="1"/>
        <end position="72"/>
    </location>
</feature>
<feature type="compositionally biased region" description="Acidic residues" evidence="1">
    <location>
        <begin position="28"/>
        <end position="42"/>
    </location>
</feature>
<organism evidence="2 3">
    <name type="scientific">Vitrella brassicaformis (strain CCMP3155)</name>
    <dbReference type="NCBI Taxonomy" id="1169540"/>
    <lineage>
        <taxon>Eukaryota</taxon>
        <taxon>Sar</taxon>
        <taxon>Alveolata</taxon>
        <taxon>Colpodellida</taxon>
        <taxon>Vitrellaceae</taxon>
        <taxon>Vitrella</taxon>
    </lineage>
</organism>
<evidence type="ECO:0000313" key="3">
    <source>
        <dbReference type="Proteomes" id="UP000041254"/>
    </source>
</evidence>
<evidence type="ECO:0000256" key="1">
    <source>
        <dbReference type="SAM" id="MobiDB-lite"/>
    </source>
</evidence>
<keyword evidence="3" id="KW-1185">Reference proteome</keyword>
<evidence type="ECO:0000313" key="2">
    <source>
        <dbReference type="EMBL" id="CEL98387.1"/>
    </source>
</evidence>
<reference evidence="2 3" key="1">
    <citation type="submission" date="2014-11" db="EMBL/GenBank/DDBJ databases">
        <authorList>
            <person name="Zhu J."/>
            <person name="Qi W."/>
            <person name="Song R."/>
        </authorList>
    </citation>
    <scope>NUCLEOTIDE SEQUENCE [LARGE SCALE GENOMIC DNA]</scope>
</reference>
<dbReference type="InParanoid" id="A0A0G4EMZ1"/>
<gene>
    <name evidence="2" type="ORF">Vbra_22923</name>
</gene>
<dbReference type="EMBL" id="CDMY01000269">
    <property type="protein sequence ID" value="CEL98387.1"/>
    <property type="molecule type" value="Genomic_DNA"/>
</dbReference>